<evidence type="ECO:0000313" key="2">
    <source>
        <dbReference type="EMBL" id="QYF48421.1"/>
    </source>
</evidence>
<evidence type="ECO:0000313" key="3">
    <source>
        <dbReference type="Proteomes" id="UP000826014"/>
    </source>
</evidence>
<dbReference type="RefSeq" id="WP_215217097.1">
    <property type="nucleotide sequence ID" value="NZ_CP075587.1"/>
</dbReference>
<reference evidence="2 3" key="1">
    <citation type="journal article" date="2022" name="bioRxiv">
        <title>Ecology and evolution of chlamydial symbionts of arthropods.</title>
        <authorList>
            <person name="Halter T."/>
            <person name="Koestlbacher S."/>
            <person name="Collingro A."/>
            <person name="Sixt B.S."/>
            <person name="Toenshoff E.R."/>
            <person name="Hendrickx F."/>
            <person name="Kostanjsek R."/>
            <person name="Horn M."/>
        </authorList>
    </citation>
    <scope>NUCLEOTIDE SEQUENCE [LARGE SCALE GENOMIC DNA]</scope>
    <source>
        <strain evidence="2">W744xW776</strain>
    </source>
</reference>
<accession>A0ABX8V0K9</accession>
<name>A0ABX8V0K9_9BACT</name>
<organism evidence="2 3">
    <name type="scientific">Candidatus Rhabdochlamydia oedothoracis</name>
    <dbReference type="NCBI Taxonomy" id="2720720"/>
    <lineage>
        <taxon>Bacteria</taxon>
        <taxon>Pseudomonadati</taxon>
        <taxon>Chlamydiota</taxon>
        <taxon>Chlamydiia</taxon>
        <taxon>Parachlamydiales</taxon>
        <taxon>Candidatus Rhabdochlamydiaceae</taxon>
        <taxon>Candidatus Rhabdochlamydia</taxon>
    </lineage>
</organism>
<keyword evidence="3" id="KW-1185">Reference proteome</keyword>
<feature type="region of interest" description="Disordered" evidence="1">
    <location>
        <begin position="1"/>
        <end position="20"/>
    </location>
</feature>
<gene>
    <name evidence="2" type="ORF">RHABOEDO_000582</name>
</gene>
<evidence type="ECO:0000256" key="1">
    <source>
        <dbReference type="SAM" id="MobiDB-lite"/>
    </source>
</evidence>
<proteinExistence type="predicted"/>
<dbReference type="Proteomes" id="UP000826014">
    <property type="component" value="Chromosome"/>
</dbReference>
<dbReference type="EMBL" id="CP075587">
    <property type="protein sequence ID" value="QYF48421.1"/>
    <property type="molecule type" value="Genomic_DNA"/>
</dbReference>
<protein>
    <submittedName>
        <fullName evidence="2">Uncharacterized protein</fullName>
    </submittedName>
</protein>
<sequence>MPLNNLGKFDPRTNQSVPRENSIANFPKDQMAAFARNIANANISAACSQSTSVLDKQIRFKVNDQELRLRIKEPVKELKKNRDLLIFWKDIEDTIDLSAPLPATLQKSEECTTILSLLKASFPKLTSLSLFPKEIPRFVVSSLIPLNQEGKGNFFPQIESEGQIAYIAWDSSGSQIAKGFKEKTCDILLKNKEAFCGVGLSQANLEGIEEGAGVSAHFMTSKVTVIGILIESPVPTQSSSWWLSDGRVTDDRRIACDSDSDEDNLGCDVPTGVISRGPSSRNIDTTFGMLGVQGASVSSNSPNLWDRPKKPRETLHPFCLEIVPQFSSEETPVHEKDLEIAVDMQFQKKAFRDLSKS</sequence>